<organism evidence="2 3">
    <name type="scientific">Halorientalis persicus</name>
    <dbReference type="NCBI Taxonomy" id="1367881"/>
    <lineage>
        <taxon>Archaea</taxon>
        <taxon>Methanobacteriati</taxon>
        <taxon>Methanobacteriota</taxon>
        <taxon>Stenosarchaea group</taxon>
        <taxon>Halobacteria</taxon>
        <taxon>Halobacteriales</taxon>
        <taxon>Haloarculaceae</taxon>
        <taxon>Halorientalis</taxon>
    </lineage>
</organism>
<feature type="transmembrane region" description="Helical" evidence="1">
    <location>
        <begin position="86"/>
        <end position="103"/>
    </location>
</feature>
<dbReference type="Pfam" id="PF24378">
    <property type="entry name" value="DUF7534"/>
    <property type="match status" value="1"/>
</dbReference>
<protein>
    <submittedName>
        <fullName evidence="2">Sec-independent protein translocase protein TatC</fullName>
    </submittedName>
</protein>
<evidence type="ECO:0000313" key="3">
    <source>
        <dbReference type="Proteomes" id="UP000198775"/>
    </source>
</evidence>
<dbReference type="EMBL" id="FOCX01000013">
    <property type="protein sequence ID" value="SEO49836.1"/>
    <property type="molecule type" value="Genomic_DNA"/>
</dbReference>
<feature type="transmembrane region" description="Helical" evidence="1">
    <location>
        <begin position="46"/>
        <end position="65"/>
    </location>
</feature>
<evidence type="ECO:0000256" key="1">
    <source>
        <dbReference type="SAM" id="Phobius"/>
    </source>
</evidence>
<dbReference type="Proteomes" id="UP000198775">
    <property type="component" value="Unassembled WGS sequence"/>
</dbReference>
<dbReference type="AlphaFoldDB" id="A0A1H8Q708"/>
<dbReference type="InterPro" id="IPR055956">
    <property type="entry name" value="DUF7534"/>
</dbReference>
<gene>
    <name evidence="2" type="ORF">SAMN05216388_101380</name>
</gene>
<proteinExistence type="predicted"/>
<keyword evidence="3" id="KW-1185">Reference proteome</keyword>
<keyword evidence="1" id="KW-0472">Membrane</keyword>
<keyword evidence="1" id="KW-0812">Transmembrane</keyword>
<accession>A0A1H8Q708</accession>
<keyword evidence="1" id="KW-1133">Transmembrane helix</keyword>
<reference evidence="3" key="1">
    <citation type="submission" date="2016-10" db="EMBL/GenBank/DDBJ databases">
        <authorList>
            <person name="Varghese N."/>
            <person name="Submissions S."/>
        </authorList>
    </citation>
    <scope>NUCLEOTIDE SEQUENCE [LARGE SCALE GENOMIC DNA]</scope>
    <source>
        <strain evidence="3">IBRC-M 10043</strain>
    </source>
</reference>
<evidence type="ECO:0000313" key="2">
    <source>
        <dbReference type="EMBL" id="SEO49836.1"/>
    </source>
</evidence>
<feature type="transmembrane region" description="Helical" evidence="1">
    <location>
        <begin position="109"/>
        <end position="130"/>
    </location>
</feature>
<sequence>MQLGPTLVEHPLLGVTFALTVVIFVGNLFALGYWARAEATARDGSVLGTFMYLATGIGLVNYVWVRYVQNNWEPRTQPADRRERLVTAYSMALLLAFVVGALVTPPDPFTQVLALPPLFAGSFVISYLFVMRESVSKSDDTAD</sequence>
<feature type="transmembrane region" description="Helical" evidence="1">
    <location>
        <begin position="12"/>
        <end position="34"/>
    </location>
</feature>
<name>A0A1H8Q708_9EURY</name>